<evidence type="ECO:0000256" key="1">
    <source>
        <dbReference type="SAM" id="Phobius"/>
    </source>
</evidence>
<protein>
    <recommendedName>
        <fullName evidence="4">Cytochrome c oxidase-associated protein CcoH</fullName>
    </recommendedName>
</protein>
<dbReference type="Proteomes" id="UP000251135">
    <property type="component" value="Unassembled WGS sequence"/>
</dbReference>
<dbReference type="EMBL" id="MUXE01000006">
    <property type="protein sequence ID" value="PUE64974.1"/>
    <property type="molecule type" value="Genomic_DNA"/>
</dbReference>
<sequence>MKRNYWPIFFIGIFTFVFSMIVWTVKSAVSLPVIEDHSFMKKYQDVDKDYNDMMTSNSVFLSKYNLELDVNENKFDLTTSDIKYSQRVLEKYSQHKDVLKVGKNNLKVVVTDKNTNEKKDINIELVVTKTITSDSDLIINNDKFQNNDKIYSSEFELKESNNWIITGSFTVDGTVGYIYIKTNAI</sequence>
<proteinExistence type="predicted"/>
<dbReference type="RefSeq" id="WP_108558676.1">
    <property type="nucleotide sequence ID" value="NZ_MUXE01000006.1"/>
</dbReference>
<dbReference type="AlphaFoldDB" id="A0A363D0X9"/>
<evidence type="ECO:0000313" key="2">
    <source>
        <dbReference type="EMBL" id="PUE64974.1"/>
    </source>
</evidence>
<keyword evidence="3" id="KW-1185">Reference proteome</keyword>
<keyword evidence="1" id="KW-0472">Membrane</keyword>
<organism evidence="2 3">
    <name type="scientific">Arcobacter caeni</name>
    <dbReference type="NCBI Taxonomy" id="1912877"/>
    <lineage>
        <taxon>Bacteria</taxon>
        <taxon>Pseudomonadati</taxon>
        <taxon>Campylobacterota</taxon>
        <taxon>Epsilonproteobacteria</taxon>
        <taxon>Campylobacterales</taxon>
        <taxon>Arcobacteraceae</taxon>
        <taxon>Arcobacter</taxon>
    </lineage>
</organism>
<evidence type="ECO:0000313" key="3">
    <source>
        <dbReference type="Proteomes" id="UP000251135"/>
    </source>
</evidence>
<accession>A0A363D0X9</accession>
<comment type="caution">
    <text evidence="2">The sequence shown here is derived from an EMBL/GenBank/DDBJ whole genome shotgun (WGS) entry which is preliminary data.</text>
</comment>
<keyword evidence="1" id="KW-1133">Transmembrane helix</keyword>
<dbReference type="OrthoDB" id="5365516at2"/>
<reference evidence="2 3" key="1">
    <citation type="submission" date="2017-02" db="EMBL/GenBank/DDBJ databases">
        <title>Arcobacter caeni sp. nov, a new Arcobacter species isolated from reclaimed water.</title>
        <authorList>
            <person name="Figueras M.J."/>
            <person name="Perez-Cataluna A."/>
            <person name="Salas-Masso N."/>
        </authorList>
    </citation>
    <scope>NUCLEOTIDE SEQUENCE [LARGE SCALE GENOMIC DNA]</scope>
    <source>
        <strain evidence="2 3">RW17-10</strain>
    </source>
</reference>
<gene>
    <name evidence="2" type="ORF">B0174_05570</name>
</gene>
<evidence type="ECO:0008006" key="4">
    <source>
        <dbReference type="Google" id="ProtNLM"/>
    </source>
</evidence>
<keyword evidence="1" id="KW-0812">Transmembrane</keyword>
<name>A0A363D0X9_9BACT</name>
<feature type="transmembrane region" description="Helical" evidence="1">
    <location>
        <begin position="6"/>
        <end position="25"/>
    </location>
</feature>